<gene>
    <name evidence="1" type="ORF">EM308_14285</name>
</gene>
<evidence type="ECO:0000313" key="1">
    <source>
        <dbReference type="EMBL" id="AOW11416.1"/>
    </source>
</evidence>
<sequence length="107" mass="12730">MVTGIKPDKIEYYKKLHAKVWPGVLNKLKDCNIHNYSIYIQKIGDQYFLFSYFDYTGNDFDKDMKKMAADSITQRWWKETDPTQIPLPEAASKKQVWTNMEEVFHTN</sequence>
<protein>
    <recommendedName>
        <fullName evidence="3">L-rhamnose mutarotase</fullName>
    </recommendedName>
</protein>
<reference evidence="1 2" key="1">
    <citation type="submission" date="2016-10" db="EMBL/GenBank/DDBJ databases">
        <title>Flavobacterium gilvum sp. nov., isolated from stream water.</title>
        <authorList>
            <person name="Shin S.-K."/>
            <person name="Cho Y.-J."/>
            <person name="Yi H."/>
        </authorList>
    </citation>
    <scope>NUCLEOTIDE SEQUENCE [LARGE SCALE GENOMIC DNA]</scope>
    <source>
        <strain evidence="1 2">EM1308</strain>
    </source>
</reference>
<dbReference type="InterPro" id="IPR011008">
    <property type="entry name" value="Dimeric_a/b-barrel"/>
</dbReference>
<dbReference type="InterPro" id="IPR008000">
    <property type="entry name" value="Rham/fucose_mutarotase"/>
</dbReference>
<name>A0AAC9I6H3_9FLAO</name>
<accession>A0AAC9I6H3</accession>
<dbReference type="PANTHER" id="PTHR34389:SF2">
    <property type="entry name" value="L-RHAMNOSE MUTAROTASE"/>
    <property type="match status" value="1"/>
</dbReference>
<proteinExistence type="predicted"/>
<dbReference type="GO" id="GO:0016857">
    <property type="term" value="F:racemase and epimerase activity, acting on carbohydrates and derivatives"/>
    <property type="evidence" value="ECO:0007669"/>
    <property type="project" value="InterPro"/>
</dbReference>
<dbReference type="EMBL" id="CP017479">
    <property type="protein sequence ID" value="AOW11416.1"/>
    <property type="molecule type" value="Genomic_DNA"/>
</dbReference>
<keyword evidence="2" id="KW-1185">Reference proteome</keyword>
<dbReference type="AlphaFoldDB" id="A0AAC9I6H3"/>
<dbReference type="PANTHER" id="PTHR34389">
    <property type="entry name" value="L-RHAMNOSE MUTAROTASE"/>
    <property type="match status" value="1"/>
</dbReference>
<evidence type="ECO:0008006" key="3">
    <source>
        <dbReference type="Google" id="ProtNLM"/>
    </source>
</evidence>
<dbReference type="KEGG" id="fgl:EM308_14285"/>
<evidence type="ECO:0000313" key="2">
    <source>
        <dbReference type="Proteomes" id="UP000175968"/>
    </source>
</evidence>
<dbReference type="Proteomes" id="UP000175968">
    <property type="component" value="Chromosome"/>
</dbReference>
<dbReference type="SUPFAM" id="SSF54909">
    <property type="entry name" value="Dimeric alpha+beta barrel"/>
    <property type="match status" value="1"/>
</dbReference>
<dbReference type="Pfam" id="PF05336">
    <property type="entry name" value="rhaM"/>
    <property type="match status" value="1"/>
</dbReference>
<dbReference type="Gene3D" id="3.30.70.100">
    <property type="match status" value="1"/>
</dbReference>
<organism evidence="1 2">
    <name type="scientific">Flavobacterium gilvum</name>
    <dbReference type="NCBI Taxonomy" id="1492737"/>
    <lineage>
        <taxon>Bacteria</taxon>
        <taxon>Pseudomonadati</taxon>
        <taxon>Bacteroidota</taxon>
        <taxon>Flavobacteriia</taxon>
        <taxon>Flavobacteriales</taxon>
        <taxon>Flavobacteriaceae</taxon>
        <taxon>Flavobacterium</taxon>
    </lineage>
</organism>